<organism evidence="2 3">
    <name type="scientific">Nocardioides panacis</name>
    <dbReference type="NCBI Taxonomy" id="2849501"/>
    <lineage>
        <taxon>Bacteria</taxon>
        <taxon>Bacillati</taxon>
        <taxon>Actinomycetota</taxon>
        <taxon>Actinomycetes</taxon>
        <taxon>Propionibacteriales</taxon>
        <taxon>Nocardioidaceae</taxon>
        <taxon>Nocardioides</taxon>
    </lineage>
</organism>
<evidence type="ECO:0000313" key="3">
    <source>
        <dbReference type="Proteomes" id="UP000683575"/>
    </source>
</evidence>
<proteinExistence type="predicted"/>
<reference evidence="2" key="1">
    <citation type="submission" date="2021-06" db="EMBL/GenBank/DDBJ databases">
        <title>Complete genome sequence of Nocardioides sp. G188.</title>
        <authorList>
            <person name="Im W.-T."/>
        </authorList>
    </citation>
    <scope>NUCLEOTIDE SEQUENCE</scope>
    <source>
        <strain evidence="2">G188</strain>
    </source>
</reference>
<dbReference type="RefSeq" id="WP_216939566.1">
    <property type="nucleotide sequence ID" value="NZ_CP077062.1"/>
</dbReference>
<dbReference type="InterPro" id="IPR051207">
    <property type="entry name" value="ComplexI_NDUFA9_subunit"/>
</dbReference>
<dbReference type="EMBL" id="CP077062">
    <property type="protein sequence ID" value="QWZ08056.1"/>
    <property type="molecule type" value="Genomic_DNA"/>
</dbReference>
<sequence length="357" mass="37622">MRILVAGATGYIGSRMVPELLRRGHDVVAASSSVPAPERFAWGDAVDFVRMDATDAAQVAAATAGVDAVCFLVHGLSSRSFRDRDRVAAETVRDAVDAQRVGRVVYLSGLVPEVPEDELSPHIASRLEVERILLGSTAKTLSMRAGVVIGAGSTSFEIVRQTASGLLVQPVPLWMRSRVQPIGVADVLRAIADALEGDAVGDVDVGGPDVISYPDLLALYADVAGLTRLQVPALLAPVTAVSLGAGLVSAAPYWTAAALVRSLRHDMVCRPGQPDPDKVDLTDALPLREAMQEAVLADGPGGRASGRESSDPSWVRSSWAERAVVATRLPGSMLLSSAMHVADHRLRGLRALLPGQR</sequence>
<evidence type="ECO:0000259" key="1">
    <source>
        <dbReference type="Pfam" id="PF13460"/>
    </source>
</evidence>
<accession>A0A975SY91</accession>
<keyword evidence="3" id="KW-1185">Reference proteome</keyword>
<dbReference type="InterPro" id="IPR016040">
    <property type="entry name" value="NAD(P)-bd_dom"/>
</dbReference>
<dbReference type="Pfam" id="PF13460">
    <property type="entry name" value="NAD_binding_10"/>
    <property type="match status" value="1"/>
</dbReference>
<dbReference type="Proteomes" id="UP000683575">
    <property type="component" value="Chromosome"/>
</dbReference>
<evidence type="ECO:0000313" key="2">
    <source>
        <dbReference type="EMBL" id="QWZ08056.1"/>
    </source>
</evidence>
<dbReference type="PANTHER" id="PTHR12126">
    <property type="entry name" value="NADH-UBIQUINONE OXIDOREDUCTASE 39 KDA SUBUNIT-RELATED"/>
    <property type="match status" value="1"/>
</dbReference>
<dbReference type="PANTHER" id="PTHR12126:SF11">
    <property type="entry name" value="NADH DEHYDROGENASE [UBIQUINONE] 1 ALPHA SUBCOMPLEX SUBUNIT 9, MITOCHONDRIAL"/>
    <property type="match status" value="1"/>
</dbReference>
<feature type="domain" description="NAD(P)-binding" evidence="1">
    <location>
        <begin position="7"/>
        <end position="110"/>
    </location>
</feature>
<protein>
    <submittedName>
        <fullName evidence="2">NAD(P)H-binding protein</fullName>
    </submittedName>
</protein>
<gene>
    <name evidence="2" type="ORF">KRR39_22390</name>
</gene>
<dbReference type="GO" id="GO:0044877">
    <property type="term" value="F:protein-containing complex binding"/>
    <property type="evidence" value="ECO:0007669"/>
    <property type="project" value="TreeGrafter"/>
</dbReference>
<name>A0A975SY91_9ACTN</name>
<dbReference type="KEGG" id="nps:KRR39_22390"/>
<dbReference type="AlphaFoldDB" id="A0A975SY91"/>